<name>A0A9N9JK18_9GLOM</name>
<organism evidence="2 3">
    <name type="scientific">Dentiscutata erythropus</name>
    <dbReference type="NCBI Taxonomy" id="1348616"/>
    <lineage>
        <taxon>Eukaryota</taxon>
        <taxon>Fungi</taxon>
        <taxon>Fungi incertae sedis</taxon>
        <taxon>Mucoromycota</taxon>
        <taxon>Glomeromycotina</taxon>
        <taxon>Glomeromycetes</taxon>
        <taxon>Diversisporales</taxon>
        <taxon>Gigasporaceae</taxon>
        <taxon>Dentiscutata</taxon>
    </lineage>
</organism>
<accession>A0A9N9JK18</accession>
<dbReference type="Proteomes" id="UP000789405">
    <property type="component" value="Unassembled WGS sequence"/>
</dbReference>
<dbReference type="SUPFAM" id="SSF46689">
    <property type="entry name" value="Homeodomain-like"/>
    <property type="match status" value="1"/>
</dbReference>
<evidence type="ECO:0000313" key="3">
    <source>
        <dbReference type="Proteomes" id="UP000789405"/>
    </source>
</evidence>
<dbReference type="OrthoDB" id="2426975at2759"/>
<sequence>MRGNKLTNEQRDQIIGAYLAGSNAPKILAALSIACTTVYETINRYKKTGSPYPKKRSGRSKVLSSRDQRPLQRIVLKDRFSSFNKVTNELNLNFNTTYHLNTIRNYLHNLGLRAKRSWNKEWKRIVWSDESRFALFRSDGCAK</sequence>
<dbReference type="InterPro" id="IPR036388">
    <property type="entry name" value="WH-like_DNA-bd_sf"/>
</dbReference>
<dbReference type="InterPro" id="IPR009057">
    <property type="entry name" value="Homeodomain-like_sf"/>
</dbReference>
<comment type="caution">
    <text evidence="2">The sequence shown here is derived from an EMBL/GenBank/DDBJ whole genome shotgun (WGS) entry which is preliminary data.</text>
</comment>
<evidence type="ECO:0000313" key="2">
    <source>
        <dbReference type="EMBL" id="CAG8785833.1"/>
    </source>
</evidence>
<reference evidence="2" key="1">
    <citation type="submission" date="2021-06" db="EMBL/GenBank/DDBJ databases">
        <authorList>
            <person name="Kallberg Y."/>
            <person name="Tangrot J."/>
            <person name="Rosling A."/>
        </authorList>
    </citation>
    <scope>NUCLEOTIDE SEQUENCE</scope>
    <source>
        <strain evidence="2">MA453B</strain>
    </source>
</reference>
<dbReference type="Gene3D" id="1.10.10.10">
    <property type="entry name" value="Winged helix-like DNA-binding domain superfamily/Winged helix DNA-binding domain"/>
    <property type="match status" value="1"/>
</dbReference>
<feature type="region of interest" description="Disordered" evidence="1">
    <location>
        <begin position="47"/>
        <end position="68"/>
    </location>
</feature>
<gene>
    <name evidence="2" type="ORF">DERYTH_LOCUS20382</name>
</gene>
<evidence type="ECO:0000256" key="1">
    <source>
        <dbReference type="SAM" id="MobiDB-lite"/>
    </source>
</evidence>
<dbReference type="EMBL" id="CAJVPY010023904">
    <property type="protein sequence ID" value="CAG8785833.1"/>
    <property type="molecule type" value="Genomic_DNA"/>
</dbReference>
<feature type="non-terminal residue" evidence="2">
    <location>
        <position position="143"/>
    </location>
</feature>
<protein>
    <submittedName>
        <fullName evidence="2">10228_t:CDS:1</fullName>
    </submittedName>
</protein>
<proteinExistence type="predicted"/>
<dbReference type="AlphaFoldDB" id="A0A9N9JK18"/>
<keyword evidence="3" id="KW-1185">Reference proteome</keyword>